<reference evidence="2" key="1">
    <citation type="journal article" date="2019" name="Int. J. Syst. Evol. Microbiol.">
        <title>The Global Catalogue of Microorganisms (GCM) 10K type strain sequencing project: providing services to taxonomists for standard genome sequencing and annotation.</title>
        <authorList>
            <consortium name="The Broad Institute Genomics Platform"/>
            <consortium name="The Broad Institute Genome Sequencing Center for Infectious Disease"/>
            <person name="Wu L."/>
            <person name="Ma J."/>
        </authorList>
    </citation>
    <scope>NUCLEOTIDE SEQUENCE [LARGE SCALE GENOMIC DNA]</scope>
    <source>
        <strain evidence="2">JCM 17809</strain>
    </source>
</reference>
<comment type="caution">
    <text evidence="1">The sequence shown here is derived from an EMBL/GenBank/DDBJ whole genome shotgun (WGS) entry which is preliminary data.</text>
</comment>
<dbReference type="InterPro" id="IPR023393">
    <property type="entry name" value="START-like_dom_sf"/>
</dbReference>
<name>A0ABP8KBA5_9MICO</name>
<evidence type="ECO:0008006" key="3">
    <source>
        <dbReference type="Google" id="ProtNLM"/>
    </source>
</evidence>
<keyword evidence="2" id="KW-1185">Reference proteome</keyword>
<sequence>MSDVLSVQRLIPAPPEPIFELLVDPAGHAEIDGSGSVRGARSGGRRLALGDRFGMDMHLGVAYSTRNTVVELEENRRIAWQTTASGPVGALLGGRIWRYVLEPVEGGTLVTESWDLSRERLTSKPVVKLTMTGTTRGNMERTLERIERLVTDRSAQDPVAEDPSATS</sequence>
<dbReference type="InterPro" id="IPR019587">
    <property type="entry name" value="Polyketide_cyclase/dehydratase"/>
</dbReference>
<dbReference type="Pfam" id="PF10604">
    <property type="entry name" value="Polyketide_cyc2"/>
    <property type="match status" value="1"/>
</dbReference>
<dbReference type="Gene3D" id="3.30.530.20">
    <property type="match status" value="1"/>
</dbReference>
<organism evidence="1 2">
    <name type="scientific">Fodinibacter luteus</name>
    <dbReference type="NCBI Taxonomy" id="552064"/>
    <lineage>
        <taxon>Bacteria</taxon>
        <taxon>Bacillati</taxon>
        <taxon>Actinomycetota</taxon>
        <taxon>Actinomycetes</taxon>
        <taxon>Micrococcales</taxon>
        <taxon>Intrasporangiaceae</taxon>
        <taxon>Fodinibacter (ex Wang et al. 2009)</taxon>
    </lineage>
</organism>
<accession>A0ABP8KBA5</accession>
<dbReference type="EMBL" id="BAABGM010000010">
    <property type="protein sequence ID" value="GAA4403291.1"/>
    <property type="molecule type" value="Genomic_DNA"/>
</dbReference>
<proteinExistence type="predicted"/>
<dbReference type="Proteomes" id="UP001500945">
    <property type="component" value="Unassembled WGS sequence"/>
</dbReference>
<dbReference type="RefSeq" id="WP_345204124.1">
    <property type="nucleotide sequence ID" value="NZ_BAABGM010000010.1"/>
</dbReference>
<protein>
    <recommendedName>
        <fullName evidence="3">Dimethyladenosine transferase</fullName>
    </recommendedName>
</protein>
<evidence type="ECO:0000313" key="2">
    <source>
        <dbReference type="Proteomes" id="UP001500945"/>
    </source>
</evidence>
<gene>
    <name evidence="1" type="ORF">GCM10023168_14670</name>
</gene>
<dbReference type="SUPFAM" id="SSF55961">
    <property type="entry name" value="Bet v1-like"/>
    <property type="match status" value="1"/>
</dbReference>
<evidence type="ECO:0000313" key="1">
    <source>
        <dbReference type="EMBL" id="GAA4403291.1"/>
    </source>
</evidence>